<accession>A0AAD0XFV5</accession>
<feature type="transmembrane region" description="Helical" evidence="1">
    <location>
        <begin position="50"/>
        <end position="72"/>
    </location>
</feature>
<gene>
    <name evidence="2" type="ORF">RC54_03025</name>
</gene>
<sequence length="81" mass="8860">MLRALTKITGLGFKLIRARPNMNSSPAVGRLPGFPFPSFLSRQQGVIMKLPLIAATVLVALYSLLATAWISYTHLVGQYTL</sequence>
<keyword evidence="1" id="KW-1133">Transmembrane helix</keyword>
<evidence type="ECO:0000313" key="3">
    <source>
        <dbReference type="Proteomes" id="UP000269199"/>
    </source>
</evidence>
<keyword evidence="1" id="KW-0472">Membrane</keyword>
<dbReference type="EMBL" id="CP024996">
    <property type="protein sequence ID" value="AYR22853.1"/>
    <property type="molecule type" value="Genomic_DNA"/>
</dbReference>
<reference evidence="2 3" key="1">
    <citation type="submission" date="2017-11" db="EMBL/GenBank/DDBJ databases">
        <title>Complete genome sequence of Herbaspirillum rubrisubalbicans DSM 11543.</title>
        <authorList>
            <person name="Chen M."/>
            <person name="An Q."/>
        </authorList>
    </citation>
    <scope>NUCLEOTIDE SEQUENCE [LARGE SCALE GENOMIC DNA]</scope>
    <source>
        <strain evidence="2 3">DSM 11543</strain>
    </source>
</reference>
<organism evidence="2 3">
    <name type="scientific">Herbaspirillum rubrisubalbicans</name>
    <dbReference type="NCBI Taxonomy" id="80842"/>
    <lineage>
        <taxon>Bacteria</taxon>
        <taxon>Pseudomonadati</taxon>
        <taxon>Pseudomonadota</taxon>
        <taxon>Betaproteobacteria</taxon>
        <taxon>Burkholderiales</taxon>
        <taxon>Oxalobacteraceae</taxon>
        <taxon>Herbaspirillum</taxon>
    </lineage>
</organism>
<evidence type="ECO:0000256" key="1">
    <source>
        <dbReference type="SAM" id="Phobius"/>
    </source>
</evidence>
<name>A0AAD0XFV5_9BURK</name>
<evidence type="ECO:0000313" key="2">
    <source>
        <dbReference type="EMBL" id="AYR22853.1"/>
    </source>
</evidence>
<protein>
    <submittedName>
        <fullName evidence="2">Uncharacterized protein</fullName>
    </submittedName>
</protein>
<proteinExistence type="predicted"/>
<keyword evidence="1" id="KW-0812">Transmembrane</keyword>
<dbReference type="Proteomes" id="UP000269199">
    <property type="component" value="Chromosome"/>
</dbReference>
<dbReference type="AlphaFoldDB" id="A0AAD0XFV5"/>